<dbReference type="Proteomes" id="UP001165960">
    <property type="component" value="Unassembled WGS sequence"/>
</dbReference>
<evidence type="ECO:0000313" key="1">
    <source>
        <dbReference type="EMBL" id="KAJ9074182.1"/>
    </source>
</evidence>
<organism evidence="1 2">
    <name type="scientific">Entomophthora muscae</name>
    <dbReference type="NCBI Taxonomy" id="34485"/>
    <lineage>
        <taxon>Eukaryota</taxon>
        <taxon>Fungi</taxon>
        <taxon>Fungi incertae sedis</taxon>
        <taxon>Zoopagomycota</taxon>
        <taxon>Entomophthoromycotina</taxon>
        <taxon>Entomophthoromycetes</taxon>
        <taxon>Entomophthorales</taxon>
        <taxon>Entomophthoraceae</taxon>
        <taxon>Entomophthora</taxon>
    </lineage>
</organism>
<name>A0ACC2THU7_9FUNG</name>
<proteinExistence type="predicted"/>
<comment type="caution">
    <text evidence="1">The sequence shown here is derived from an EMBL/GenBank/DDBJ whole genome shotgun (WGS) entry which is preliminary data.</text>
</comment>
<keyword evidence="2" id="KW-1185">Reference proteome</keyword>
<accession>A0ACC2THU7</accession>
<protein>
    <submittedName>
        <fullName evidence="1">Na+/H+ antiporter</fullName>
    </submittedName>
</protein>
<sequence length="456" mass="50438">MGMHFIHLEVYHIVPALVGGFVLFFGLVSSLVKERLFVSDALVAFLFGVVIGPVALGIVDPSVWDAANTFTLEFARVTIAIQVFAAGLSLPKKYMLKEARSLAMLLLPVMFAAWLVSGAIIYAFFPLSYLEALVISSCITPTDPVLANSIVKGRFAEKYVPVHVRDLISAESGANDGLGFPYLFFAIFMLEYNTTREALGEWFIMIWGYQIFLSIVIGLAAGYAARKVLQYSYLHDMVDKESLLAYWLALALFLMGTVAIIGSDDLFCCFVAGNSFNWDNWFHSKTQEGELQEVVDMLFNFSFFIYFGTAIPWAQFSSQLGSLVAAGTLVILFRRIPGLLLATPYISALHTWREAIFAGWFGPIGVGAIFYAMVAIEELESYENEYRVVPYIFPIVSFMVLCSIVVHGVTIPIFMVGKQLKARAVRPPATYMLQGSKLSPALARSDSSSSTTINLD</sequence>
<reference evidence="1" key="1">
    <citation type="submission" date="2022-04" db="EMBL/GenBank/DDBJ databases">
        <title>Genome of the entomopathogenic fungus Entomophthora muscae.</title>
        <authorList>
            <person name="Elya C."/>
            <person name="Lovett B.R."/>
            <person name="Lee E."/>
            <person name="Macias A.M."/>
            <person name="Hajek A.E."/>
            <person name="De Bivort B.L."/>
            <person name="Kasson M.T."/>
            <person name="De Fine Licht H.H."/>
            <person name="Stajich J.E."/>
        </authorList>
    </citation>
    <scope>NUCLEOTIDE SEQUENCE</scope>
    <source>
        <strain evidence="1">Berkeley</strain>
    </source>
</reference>
<dbReference type="EMBL" id="QTSX02002868">
    <property type="protein sequence ID" value="KAJ9074182.1"/>
    <property type="molecule type" value="Genomic_DNA"/>
</dbReference>
<evidence type="ECO:0000313" key="2">
    <source>
        <dbReference type="Proteomes" id="UP001165960"/>
    </source>
</evidence>
<gene>
    <name evidence="1" type="primary">CNH1_5</name>
    <name evidence="1" type="ORF">DSO57_1008996</name>
</gene>